<name>A0A7H9HQ32_9SACH</name>
<evidence type="ECO:0000256" key="1">
    <source>
        <dbReference type="SAM" id="MobiDB-lite"/>
    </source>
</evidence>
<feature type="region of interest" description="Disordered" evidence="1">
    <location>
        <begin position="461"/>
        <end position="557"/>
    </location>
</feature>
<dbReference type="AlphaFoldDB" id="A0A7H9HQ32"/>
<accession>A0A7H9HQ32</accession>
<protein>
    <submittedName>
        <fullName evidence="2">Uncharacterized protein</fullName>
    </submittedName>
</protein>
<dbReference type="InterPro" id="IPR029005">
    <property type="entry name" value="LIM-bd/SEUSS"/>
</dbReference>
<feature type="compositionally biased region" description="Low complexity" evidence="1">
    <location>
        <begin position="527"/>
        <end position="537"/>
    </location>
</feature>
<feature type="compositionally biased region" description="Polar residues" evidence="1">
    <location>
        <begin position="179"/>
        <end position="188"/>
    </location>
</feature>
<gene>
    <name evidence="2" type="ORF">HG537_0C00500</name>
</gene>
<keyword evidence="3" id="KW-1185">Reference proteome</keyword>
<feature type="compositionally biased region" description="Basic and acidic residues" evidence="1">
    <location>
        <begin position="1"/>
        <end position="20"/>
    </location>
</feature>
<evidence type="ECO:0000313" key="2">
    <source>
        <dbReference type="EMBL" id="QLQ79403.1"/>
    </source>
</evidence>
<organism evidence="2 3">
    <name type="scientific">Torulaspora globosa</name>
    <dbReference type="NCBI Taxonomy" id="48254"/>
    <lineage>
        <taxon>Eukaryota</taxon>
        <taxon>Fungi</taxon>
        <taxon>Dikarya</taxon>
        <taxon>Ascomycota</taxon>
        <taxon>Saccharomycotina</taxon>
        <taxon>Saccharomycetes</taxon>
        <taxon>Saccharomycetales</taxon>
        <taxon>Saccharomycetaceae</taxon>
        <taxon>Torulaspora</taxon>
    </lineage>
</organism>
<feature type="compositionally biased region" description="Basic and acidic residues" evidence="1">
    <location>
        <begin position="477"/>
        <end position="490"/>
    </location>
</feature>
<dbReference type="OrthoDB" id="774557at2759"/>
<evidence type="ECO:0000313" key="3">
    <source>
        <dbReference type="Proteomes" id="UP000510647"/>
    </source>
</evidence>
<feature type="region of interest" description="Disordered" evidence="1">
    <location>
        <begin position="373"/>
        <end position="392"/>
    </location>
</feature>
<reference evidence="2 3" key="1">
    <citation type="submission" date="2020-06" db="EMBL/GenBank/DDBJ databases">
        <title>The yeast mating-type switching endonuclease HO is a domesticated member of an unorthodox homing genetic element family.</title>
        <authorList>
            <person name="Coughlan A.Y."/>
            <person name="Lombardi L."/>
            <person name="Braun-Galleani S."/>
            <person name="Martos A.R."/>
            <person name="Galeote V."/>
            <person name="Bigey F."/>
            <person name="Dequin S."/>
            <person name="Byrne K.P."/>
            <person name="Wolfe K.H."/>
        </authorList>
    </citation>
    <scope>NUCLEOTIDE SEQUENCE [LARGE SCALE GENOMIC DNA]</scope>
    <source>
        <strain evidence="2 3">CBS2947</strain>
    </source>
</reference>
<feature type="region of interest" description="Disordered" evidence="1">
    <location>
        <begin position="1"/>
        <end position="31"/>
    </location>
</feature>
<dbReference type="Pfam" id="PF01803">
    <property type="entry name" value="LIM_bind"/>
    <property type="match status" value="1"/>
</dbReference>
<feature type="compositionally biased region" description="Basic and acidic residues" evidence="1">
    <location>
        <begin position="374"/>
        <end position="391"/>
    </location>
</feature>
<sequence length="557" mass="61648">MRESGRQQQEPVDRSGEHGIRNGHQGMFTGQNTMPMQPAVYHYAGQQHMAQMQPAFSMGNGSYNAVPISGTMSGSTGPSGFQGVPQPGMVPGSQFEPVEQNRFAAHYSGPLPNQAYAGFMAPGNSSVASADARAATGYPGQYPADFVTQTYVGANDENVNKRRSSQEDETQSGRRIPMSGQSPMTAQSPMVPTLRFEYLRKYQSEQALLQLYGFMDAINLAGPLIHDLGFWRKITDYYFSPRASVRHTRKLGTDYRLFEIAMPMLPIMWVTLSAMDVQKIEVSMSQTRTEVLSNGDIVFNTPALKFTYYYSDGSYVTNHSQLRGCFNASLKIQWLDVFMYKFSPGIEWSCLEAVLARPNLRLRNILKSAETSGLDERTNNNRSVNEKREDQNDLNELRSNISVFKSIPGQGLHERLLRMFQVSDVMSALSDLCVYQRDQKIKSPLEALDLFVKQNRGESIPTSAENINGLHSADSGEMARGKNFPAKEDQVSVGSTPTACSPKDTRGSRPATNENGPQPKRSRSSKVSRASKSSSSSTPTSESFDCNGIPGTKKIKF</sequence>
<dbReference type="EMBL" id="CP059269">
    <property type="protein sequence ID" value="QLQ79403.1"/>
    <property type="molecule type" value="Genomic_DNA"/>
</dbReference>
<proteinExistence type="predicted"/>
<feature type="region of interest" description="Disordered" evidence="1">
    <location>
        <begin position="155"/>
        <end position="188"/>
    </location>
</feature>
<dbReference type="Proteomes" id="UP000510647">
    <property type="component" value="Chromosome 3"/>
</dbReference>